<feature type="signal peptide" evidence="6">
    <location>
        <begin position="1"/>
        <end position="27"/>
    </location>
</feature>
<evidence type="ECO:0000256" key="4">
    <source>
        <dbReference type="ARBA" id="ARBA00023136"/>
    </source>
</evidence>
<evidence type="ECO:0000256" key="2">
    <source>
        <dbReference type="ARBA" id="ARBA00005722"/>
    </source>
</evidence>
<evidence type="ECO:0000256" key="3">
    <source>
        <dbReference type="ARBA" id="ARBA00022729"/>
    </source>
</evidence>
<evidence type="ECO:0000256" key="6">
    <source>
        <dbReference type="SAM" id="SignalP"/>
    </source>
</evidence>
<evidence type="ECO:0000313" key="8">
    <source>
        <dbReference type="Proteomes" id="UP000199706"/>
    </source>
</evidence>
<keyword evidence="5" id="KW-0998">Cell outer membrane</keyword>
<sequence>MKARVSRSVLTLLLGTLLGASTFDAMADETAASTAPDAMFADTWHFTAGGGVLSLPKYPGASDRKFEPIPLLGATYGRYFIGTVPDVSAPLGLGAYLYRDSHWQVAAMLSYDFIQPRDQSDDARLQGLGDIPRTAHAGIFGSYTVGWFTARGSVFTDILGKHEGTVATLGLEGKYQPSDRLSLSAGPGLTWGSSQYNRTFYGVDQGQSISSGLPAYAPGSGVASFNVSVKADYRISRQWGVGAAVVATELRGDVGASPIVEKKTQVTYGVFSSYRF</sequence>
<comment type="subcellular location">
    <subcellularLocation>
        <location evidence="1">Cell outer membrane</location>
    </subcellularLocation>
</comment>
<organism evidence="7 8">
    <name type="scientific">Paraburkholderia phenazinium</name>
    <dbReference type="NCBI Taxonomy" id="60549"/>
    <lineage>
        <taxon>Bacteria</taxon>
        <taxon>Pseudomonadati</taxon>
        <taxon>Pseudomonadota</taxon>
        <taxon>Betaproteobacteria</taxon>
        <taxon>Burkholderiales</taxon>
        <taxon>Burkholderiaceae</taxon>
        <taxon>Paraburkholderia</taxon>
    </lineage>
</organism>
<comment type="similarity">
    <text evidence="2">Belongs to the MipA/OmpV family.</text>
</comment>
<accession>A0A1G7TVY3</accession>
<keyword evidence="4" id="KW-0472">Membrane</keyword>
<proteinExistence type="inferred from homology"/>
<dbReference type="AlphaFoldDB" id="A0A1G7TVY3"/>
<evidence type="ECO:0000256" key="1">
    <source>
        <dbReference type="ARBA" id="ARBA00004442"/>
    </source>
</evidence>
<protein>
    <submittedName>
        <fullName evidence="7">Outer membrane protein</fullName>
    </submittedName>
</protein>
<keyword evidence="3 6" id="KW-0732">Signal</keyword>
<reference evidence="7 8" key="1">
    <citation type="submission" date="2016-10" db="EMBL/GenBank/DDBJ databases">
        <authorList>
            <person name="de Groot N.N."/>
        </authorList>
    </citation>
    <scope>NUCLEOTIDE SEQUENCE [LARGE SCALE GENOMIC DNA]</scope>
    <source>
        <strain evidence="7 8">LMG 2247</strain>
    </source>
</reference>
<dbReference type="PANTHER" id="PTHR38776">
    <property type="entry name" value="MLTA-INTERACTING PROTEIN-RELATED"/>
    <property type="match status" value="1"/>
</dbReference>
<evidence type="ECO:0000256" key="5">
    <source>
        <dbReference type="ARBA" id="ARBA00023237"/>
    </source>
</evidence>
<gene>
    <name evidence="7" type="ORF">SAMN05216466_103158</name>
</gene>
<feature type="chain" id="PRO_5011574601" evidence="6">
    <location>
        <begin position="28"/>
        <end position="276"/>
    </location>
</feature>
<evidence type="ECO:0000313" key="7">
    <source>
        <dbReference type="EMBL" id="SDG38660.1"/>
    </source>
</evidence>
<dbReference type="RefSeq" id="WP_090683260.1">
    <property type="nucleotide sequence ID" value="NZ_CADERL010000016.1"/>
</dbReference>
<dbReference type="Proteomes" id="UP000199706">
    <property type="component" value="Unassembled WGS sequence"/>
</dbReference>
<dbReference type="OrthoDB" id="8585044at2"/>
<dbReference type="EMBL" id="FNCJ01000003">
    <property type="protein sequence ID" value="SDG38660.1"/>
    <property type="molecule type" value="Genomic_DNA"/>
</dbReference>
<dbReference type="PANTHER" id="PTHR38776:SF1">
    <property type="entry name" value="MLTA-INTERACTING PROTEIN-RELATED"/>
    <property type="match status" value="1"/>
</dbReference>
<dbReference type="GO" id="GO:0009279">
    <property type="term" value="C:cell outer membrane"/>
    <property type="evidence" value="ECO:0007669"/>
    <property type="project" value="UniProtKB-SubCell"/>
</dbReference>
<dbReference type="Pfam" id="PF06629">
    <property type="entry name" value="MipA"/>
    <property type="match status" value="1"/>
</dbReference>
<dbReference type="InterPro" id="IPR010583">
    <property type="entry name" value="MipA"/>
</dbReference>
<name>A0A1G7TVY3_9BURK</name>